<dbReference type="KEGG" id="taw:EI545_05320"/>
<accession>A0A3S8U406</accession>
<dbReference type="Proteomes" id="UP000282002">
    <property type="component" value="Chromosome"/>
</dbReference>
<proteinExistence type="predicted"/>
<organism evidence="1 2">
    <name type="scientific">Tabrizicola piscis</name>
    <dbReference type="NCBI Taxonomy" id="2494374"/>
    <lineage>
        <taxon>Bacteria</taxon>
        <taxon>Pseudomonadati</taxon>
        <taxon>Pseudomonadota</taxon>
        <taxon>Alphaproteobacteria</taxon>
        <taxon>Rhodobacterales</taxon>
        <taxon>Paracoccaceae</taxon>
        <taxon>Tabrizicola</taxon>
    </lineage>
</organism>
<reference evidence="1 2" key="1">
    <citation type="submission" date="2018-12" db="EMBL/GenBank/DDBJ databases">
        <title>Complete genome sequencing of Tabrizicola sp. K13M18.</title>
        <authorList>
            <person name="Bae J.-W."/>
        </authorList>
    </citation>
    <scope>NUCLEOTIDE SEQUENCE [LARGE SCALE GENOMIC DNA]</scope>
    <source>
        <strain evidence="1 2">K13M18</strain>
    </source>
</reference>
<sequence length="321" mass="35992">MKELNMNLPVSPEAMTVEDRHQSWINREMTGYGNVNWDYGKELLEILERHFRVIEKILGREAVAPHLFKMLPGPDIEGSTWEEAFEEYLPLTTQWWEADKLLDNAALYGFYGITDPEVPLAKRVEWVAALATEIADFCQLAQPNPQGVIHLVSQLALSRYAIDRGEGDVDLQSLALFGGVTEGRIRNILSSNDSGLEKVGQRVTAASAAAWLKGRKEHFASIWQQDDEVEPEAASNDFVDDVVFVPVAADGSFFHPGLARSGKFMIGAKGEEVSHPTFEDALGALQKMATPRWRRPNDAGNWGIVSGRDWKRIERRQLLSM</sequence>
<dbReference type="EMBL" id="CP034328">
    <property type="protein sequence ID" value="AZL58308.1"/>
    <property type="molecule type" value="Genomic_DNA"/>
</dbReference>
<dbReference type="OrthoDB" id="9800901at2"/>
<evidence type="ECO:0000313" key="2">
    <source>
        <dbReference type="Proteomes" id="UP000282002"/>
    </source>
</evidence>
<protein>
    <submittedName>
        <fullName evidence="1">Uncharacterized protein</fullName>
    </submittedName>
</protein>
<keyword evidence="2" id="KW-1185">Reference proteome</keyword>
<gene>
    <name evidence="1" type="ORF">EI545_05320</name>
</gene>
<dbReference type="AlphaFoldDB" id="A0A3S8U406"/>
<evidence type="ECO:0000313" key="1">
    <source>
        <dbReference type="EMBL" id="AZL58308.1"/>
    </source>
</evidence>
<name>A0A3S8U406_9RHOB</name>